<dbReference type="Gene3D" id="1.20.144.10">
    <property type="entry name" value="Phosphatidic acid phosphatase type 2/haloperoxidase"/>
    <property type="match status" value="1"/>
</dbReference>
<evidence type="ECO:0000313" key="5">
    <source>
        <dbReference type="Proteomes" id="UP000582974"/>
    </source>
</evidence>
<feature type="transmembrane region" description="Helical" evidence="2">
    <location>
        <begin position="219"/>
        <end position="242"/>
    </location>
</feature>
<organism evidence="4 5">
    <name type="scientific">Haloechinothrix aidingensis</name>
    <dbReference type="NCBI Taxonomy" id="2752311"/>
    <lineage>
        <taxon>Bacteria</taxon>
        <taxon>Bacillati</taxon>
        <taxon>Actinomycetota</taxon>
        <taxon>Actinomycetes</taxon>
        <taxon>Pseudonocardiales</taxon>
        <taxon>Pseudonocardiaceae</taxon>
        <taxon>Haloechinothrix</taxon>
    </lineage>
</organism>
<feature type="transmembrane region" description="Helical" evidence="2">
    <location>
        <begin position="91"/>
        <end position="110"/>
    </location>
</feature>
<sequence length="259" mass="27464">MVVEEAATDRSPSREGGPGSEPSICSPGVTGLATRRARWVLVVCGVLLVFTVAQVWADAGVLVRADHLLHEAPFRQRWPSLVGAARVTDLVGQRGPTAVLALVLAAVLGVRQRRWRPVVVTGAALLAINLVVGLAKLGFGRKDPAFDDPELFQGGLLFPSGHAANVVLTWGVVAYLLAVYGPLWHRRRALGAGVAALTLLMGVTAVYRDTHWMTDMLAGFLMGAIVLQAVVLLDAVRVELAVGHVLGRLRRRLSAGASG</sequence>
<keyword evidence="2" id="KW-1133">Transmembrane helix</keyword>
<accession>A0A838AB66</accession>
<dbReference type="Pfam" id="PF01569">
    <property type="entry name" value="PAP2"/>
    <property type="match status" value="1"/>
</dbReference>
<dbReference type="AlphaFoldDB" id="A0A838AB66"/>
<feature type="transmembrane region" description="Helical" evidence="2">
    <location>
        <begin position="39"/>
        <end position="57"/>
    </location>
</feature>
<feature type="transmembrane region" description="Helical" evidence="2">
    <location>
        <begin position="117"/>
        <end position="137"/>
    </location>
</feature>
<keyword evidence="5" id="KW-1185">Reference proteome</keyword>
<feature type="region of interest" description="Disordered" evidence="1">
    <location>
        <begin position="1"/>
        <end position="24"/>
    </location>
</feature>
<keyword evidence="2" id="KW-0472">Membrane</keyword>
<dbReference type="SMART" id="SM00014">
    <property type="entry name" value="acidPPc"/>
    <property type="match status" value="1"/>
</dbReference>
<dbReference type="InterPro" id="IPR000326">
    <property type="entry name" value="PAP2/HPO"/>
</dbReference>
<dbReference type="EMBL" id="JACCKD010000004">
    <property type="protein sequence ID" value="MBA0126481.1"/>
    <property type="molecule type" value="Genomic_DNA"/>
</dbReference>
<evidence type="ECO:0000256" key="1">
    <source>
        <dbReference type="SAM" id="MobiDB-lite"/>
    </source>
</evidence>
<evidence type="ECO:0000256" key="2">
    <source>
        <dbReference type="SAM" id="Phobius"/>
    </source>
</evidence>
<gene>
    <name evidence="4" type="ORF">H0B56_13100</name>
</gene>
<evidence type="ECO:0000313" key="4">
    <source>
        <dbReference type="EMBL" id="MBA0126481.1"/>
    </source>
</evidence>
<dbReference type="RefSeq" id="WP_180893302.1">
    <property type="nucleotide sequence ID" value="NZ_JACCKD010000004.1"/>
</dbReference>
<protein>
    <submittedName>
        <fullName evidence="4">Phosphatase PAP2 family protein</fullName>
    </submittedName>
</protein>
<comment type="caution">
    <text evidence="4">The sequence shown here is derived from an EMBL/GenBank/DDBJ whole genome shotgun (WGS) entry which is preliminary data.</text>
</comment>
<dbReference type="InterPro" id="IPR036938">
    <property type="entry name" value="PAP2/HPO_sf"/>
</dbReference>
<keyword evidence="2" id="KW-0812">Transmembrane</keyword>
<dbReference type="SUPFAM" id="SSF48317">
    <property type="entry name" value="Acid phosphatase/Vanadium-dependent haloperoxidase"/>
    <property type="match status" value="1"/>
</dbReference>
<evidence type="ECO:0000259" key="3">
    <source>
        <dbReference type="SMART" id="SM00014"/>
    </source>
</evidence>
<feature type="domain" description="Phosphatidic acid phosphatase type 2/haloperoxidase" evidence="3">
    <location>
        <begin position="118"/>
        <end position="231"/>
    </location>
</feature>
<feature type="transmembrane region" description="Helical" evidence="2">
    <location>
        <begin position="157"/>
        <end position="177"/>
    </location>
</feature>
<proteinExistence type="predicted"/>
<feature type="transmembrane region" description="Helical" evidence="2">
    <location>
        <begin position="189"/>
        <end position="207"/>
    </location>
</feature>
<name>A0A838AB66_9PSEU</name>
<reference evidence="4 5" key="1">
    <citation type="submission" date="2020-07" db="EMBL/GenBank/DDBJ databases">
        <title>Genome of Haloechinothrix sp.</title>
        <authorList>
            <person name="Tang S.-K."/>
            <person name="Yang L."/>
            <person name="Zhu W.-Y."/>
        </authorList>
    </citation>
    <scope>NUCLEOTIDE SEQUENCE [LARGE SCALE GENOMIC DNA]</scope>
    <source>
        <strain evidence="4 5">YIM 98757</strain>
    </source>
</reference>
<dbReference type="Proteomes" id="UP000582974">
    <property type="component" value="Unassembled WGS sequence"/>
</dbReference>